<keyword evidence="4" id="KW-1185">Reference proteome</keyword>
<gene>
    <name evidence="3" type="ORF">DES51_1324</name>
    <name evidence="2" type="ORF">MQE39_08115</name>
</gene>
<evidence type="ECO:0000313" key="2">
    <source>
        <dbReference type="EMBL" id="MDY5168080.1"/>
    </source>
</evidence>
<proteinExistence type="predicted"/>
<keyword evidence="1" id="KW-1133">Transmembrane helix</keyword>
<reference evidence="3 4" key="1">
    <citation type="submission" date="2018-05" db="EMBL/GenBank/DDBJ databases">
        <title>Genomic Encyclopedia of Type Strains, Phase IV (KMG-IV): sequencing the most valuable type-strain genomes for metagenomic binning, comparative biology and taxonomic classification.</title>
        <authorList>
            <person name="Goeker M."/>
        </authorList>
    </citation>
    <scope>NUCLEOTIDE SEQUENCE [LARGE SCALE GENOMIC DNA]</scope>
    <source>
        <strain evidence="3 4">JC118</strain>
    </source>
</reference>
<organism evidence="3 4">
    <name type="scientific">Dielma fastidiosa</name>
    <dbReference type="NCBI Taxonomy" id="1034346"/>
    <lineage>
        <taxon>Bacteria</taxon>
        <taxon>Bacillati</taxon>
        <taxon>Bacillota</taxon>
        <taxon>Erysipelotrichia</taxon>
        <taxon>Erysipelotrichales</taxon>
        <taxon>Erysipelotrichaceae</taxon>
        <taxon>Dielma</taxon>
    </lineage>
</organism>
<dbReference type="OrthoDB" id="1906526at2"/>
<protein>
    <submittedName>
        <fullName evidence="2">DUF4430 domain-containing protein</fullName>
    </submittedName>
    <submittedName>
        <fullName evidence="3">Uncharacterized protein DUF4430</fullName>
    </submittedName>
</protein>
<dbReference type="EMBL" id="JALDAW010000013">
    <property type="protein sequence ID" value="MDY5168080.1"/>
    <property type="molecule type" value="Genomic_DNA"/>
</dbReference>
<name>A0A2V2FP05_9FIRM</name>
<keyword evidence="1" id="KW-0812">Transmembrane</keyword>
<reference evidence="2" key="2">
    <citation type="submission" date="2022-03" db="EMBL/GenBank/DDBJ databases">
        <title>First case of bacteraemia caused by Dielma fastidiosa in a patient hospitalised with diverticulitis.</title>
        <authorList>
            <person name="Forman-Ankjaer B."/>
            <person name="Hvid-Jensen F."/>
            <person name="Kobel C.M."/>
            <person name="Greve T."/>
        </authorList>
    </citation>
    <scope>NUCLEOTIDE SEQUENCE</scope>
    <source>
        <strain evidence="2">AUH_DF_2021</strain>
    </source>
</reference>
<dbReference type="STRING" id="1034346.GCA_000313565_02233"/>
<dbReference type="AlphaFoldDB" id="A0A2V2FP05"/>
<evidence type="ECO:0000256" key="1">
    <source>
        <dbReference type="SAM" id="Phobius"/>
    </source>
</evidence>
<evidence type="ECO:0000313" key="4">
    <source>
        <dbReference type="Proteomes" id="UP000247612"/>
    </source>
</evidence>
<keyword evidence="1" id="KW-0472">Membrane</keyword>
<accession>A0A2V2FP05</accession>
<comment type="caution">
    <text evidence="3">The sequence shown here is derived from an EMBL/GenBank/DDBJ whole genome shotgun (WGS) entry which is preliminary data.</text>
</comment>
<feature type="transmembrane region" description="Helical" evidence="1">
    <location>
        <begin position="6"/>
        <end position="26"/>
    </location>
</feature>
<dbReference type="Proteomes" id="UP001276902">
    <property type="component" value="Unassembled WGS sequence"/>
</dbReference>
<dbReference type="RefSeq" id="WP_022938535.1">
    <property type="nucleotide sequence ID" value="NZ_BAABZA010000005.1"/>
</dbReference>
<dbReference type="Proteomes" id="UP000247612">
    <property type="component" value="Unassembled WGS sequence"/>
</dbReference>
<evidence type="ECO:0000313" key="3">
    <source>
        <dbReference type="EMBL" id="PXX73686.1"/>
    </source>
</evidence>
<dbReference type="EMBL" id="QJKH01000032">
    <property type="protein sequence ID" value="PXX73686.1"/>
    <property type="molecule type" value="Genomic_DNA"/>
</dbReference>
<sequence length="139" mass="15110">MKKKGLILGGLAVLVLLVMIAVNMLMPKPQAGMKNITIKIVDEMNDEVLFDDVIQTSDEILATLLTSEKALKVVGEEGQYGLFITSMMGVDAHDDAYWVFESDNNKSCGEAEGGYCPAANSVNLADGDVFLFKLTNQFN</sequence>
<dbReference type="Gene3D" id="2.170.130.30">
    <property type="match status" value="1"/>
</dbReference>